<dbReference type="Pfam" id="PF01068">
    <property type="entry name" value="DNA_ligase_A_M"/>
    <property type="match status" value="1"/>
</dbReference>
<dbReference type="InterPro" id="IPR036420">
    <property type="entry name" value="BRCT_dom_sf"/>
</dbReference>
<dbReference type="PROSITE" id="PS50172">
    <property type="entry name" value="BRCT"/>
    <property type="match status" value="2"/>
</dbReference>
<dbReference type="SMART" id="SM00292">
    <property type="entry name" value="BRCT"/>
    <property type="match status" value="1"/>
</dbReference>
<dbReference type="GO" id="GO:0005524">
    <property type="term" value="F:ATP binding"/>
    <property type="evidence" value="ECO:0007669"/>
    <property type="project" value="UniProtKB-KW"/>
</dbReference>
<evidence type="ECO:0000259" key="20">
    <source>
        <dbReference type="PROSITE" id="PS50160"/>
    </source>
</evidence>
<dbReference type="FunFam" id="1.10.3260.10:FF:000008">
    <property type="entry name" value="DNA ligase 4"/>
    <property type="match status" value="1"/>
</dbReference>
<dbReference type="InterPro" id="IPR012308">
    <property type="entry name" value="DNA_ligase_ATP-dep_N"/>
</dbReference>
<evidence type="ECO:0000259" key="21">
    <source>
        <dbReference type="PROSITE" id="PS50172"/>
    </source>
</evidence>
<evidence type="ECO:0000256" key="19">
    <source>
        <dbReference type="SAM" id="MobiDB-lite"/>
    </source>
</evidence>
<dbReference type="FunFam" id="3.30.470.30:FF:000013">
    <property type="entry name" value="DNA ligase"/>
    <property type="match status" value="1"/>
</dbReference>
<evidence type="ECO:0000256" key="16">
    <source>
        <dbReference type="RuleBase" id="RU000617"/>
    </source>
</evidence>
<dbReference type="GO" id="GO:0006303">
    <property type="term" value="P:double-strand break repair via nonhomologous end joining"/>
    <property type="evidence" value="ECO:0007669"/>
    <property type="project" value="TreeGrafter"/>
</dbReference>
<dbReference type="CDD" id="cd07903">
    <property type="entry name" value="Adenylation_DNA_ligase_IV"/>
    <property type="match status" value="1"/>
</dbReference>
<keyword evidence="6" id="KW-0677">Repeat</keyword>
<evidence type="ECO:0000256" key="11">
    <source>
        <dbReference type="ARBA" id="ARBA00023172"/>
    </source>
</evidence>
<accession>A0AAV9QCX9</accession>
<keyword evidence="9 16" id="KW-0067">ATP-binding</keyword>
<organism evidence="22 23">
    <name type="scientific">Vermiconidia calcicola</name>
    <dbReference type="NCBI Taxonomy" id="1690605"/>
    <lineage>
        <taxon>Eukaryota</taxon>
        <taxon>Fungi</taxon>
        <taxon>Dikarya</taxon>
        <taxon>Ascomycota</taxon>
        <taxon>Pezizomycotina</taxon>
        <taxon>Dothideomycetes</taxon>
        <taxon>Dothideomycetidae</taxon>
        <taxon>Mycosphaerellales</taxon>
        <taxon>Extremaceae</taxon>
        <taxon>Vermiconidia</taxon>
    </lineage>
</organism>
<keyword evidence="5" id="KW-0479">Metal-binding</keyword>
<evidence type="ECO:0000256" key="17">
    <source>
        <dbReference type="RuleBase" id="RU004196"/>
    </source>
</evidence>
<dbReference type="NCBIfam" id="TIGR00574">
    <property type="entry name" value="dnl1"/>
    <property type="match status" value="1"/>
</dbReference>
<evidence type="ECO:0000256" key="8">
    <source>
        <dbReference type="ARBA" id="ARBA00022763"/>
    </source>
</evidence>
<dbReference type="InterPro" id="IPR012310">
    <property type="entry name" value="DNA_ligase_ATP-dep_cent"/>
</dbReference>
<dbReference type="PANTHER" id="PTHR45997">
    <property type="entry name" value="DNA LIGASE 4"/>
    <property type="match status" value="1"/>
</dbReference>
<evidence type="ECO:0000256" key="1">
    <source>
        <dbReference type="ARBA" id="ARBA00001946"/>
    </source>
</evidence>
<dbReference type="GO" id="GO:0071897">
    <property type="term" value="P:DNA biosynthetic process"/>
    <property type="evidence" value="ECO:0007669"/>
    <property type="project" value="InterPro"/>
</dbReference>
<dbReference type="Gene3D" id="1.10.3260.10">
    <property type="entry name" value="DNA ligase, ATP-dependent, N-terminal domain"/>
    <property type="match status" value="1"/>
</dbReference>
<proteinExistence type="inferred from homology"/>
<dbReference type="PROSITE" id="PS50160">
    <property type="entry name" value="DNA_LIGASE_A3"/>
    <property type="match status" value="1"/>
</dbReference>
<comment type="caution">
    <text evidence="22">The sequence shown here is derived from an EMBL/GenBank/DDBJ whole genome shotgun (WGS) entry which is preliminary data.</text>
</comment>
<comment type="catalytic activity">
    <reaction evidence="14 16">
        <text>ATP + (deoxyribonucleotide)n-3'-hydroxyl + 5'-phospho-(deoxyribonucleotide)m = (deoxyribonucleotide)n+m + AMP + diphosphate.</text>
        <dbReference type="EC" id="6.5.1.1"/>
    </reaction>
</comment>
<dbReference type="SUPFAM" id="SSF56091">
    <property type="entry name" value="DNA ligase/mRNA capping enzyme, catalytic domain"/>
    <property type="match status" value="1"/>
</dbReference>
<keyword evidence="4 16" id="KW-0436">Ligase</keyword>
<dbReference type="Gene3D" id="3.30.470.30">
    <property type="entry name" value="DNA ligase/mRNA capping enzyme"/>
    <property type="match status" value="1"/>
</dbReference>
<feature type="domain" description="ATP-dependent DNA ligase family profile" evidence="20">
    <location>
        <begin position="429"/>
        <end position="554"/>
    </location>
</feature>
<evidence type="ECO:0000256" key="5">
    <source>
        <dbReference type="ARBA" id="ARBA00022723"/>
    </source>
</evidence>
<dbReference type="Pfam" id="PF04679">
    <property type="entry name" value="DNA_ligase_A_C"/>
    <property type="match status" value="1"/>
</dbReference>
<name>A0AAV9QCX9_9PEZI</name>
<dbReference type="SUPFAM" id="SSF50249">
    <property type="entry name" value="Nucleic acid-binding proteins"/>
    <property type="match status" value="1"/>
</dbReference>
<feature type="region of interest" description="Disordered" evidence="19">
    <location>
        <begin position="1"/>
        <end position="24"/>
    </location>
</feature>
<protein>
    <recommendedName>
        <fullName evidence="16">DNA ligase</fullName>
        <ecNumber evidence="16">6.5.1.1</ecNumber>
    </recommendedName>
</protein>
<dbReference type="EC" id="6.5.1.1" evidence="16"/>
<dbReference type="InterPro" id="IPR001357">
    <property type="entry name" value="BRCT_dom"/>
</dbReference>
<keyword evidence="18" id="KW-0175">Coiled coil</keyword>
<dbReference type="InterPro" id="IPR036599">
    <property type="entry name" value="DNA_ligase_N_sf"/>
</dbReference>
<dbReference type="PANTHER" id="PTHR45997:SF1">
    <property type="entry name" value="DNA LIGASE 4"/>
    <property type="match status" value="1"/>
</dbReference>
<evidence type="ECO:0000256" key="14">
    <source>
        <dbReference type="ARBA" id="ARBA00034003"/>
    </source>
</evidence>
<keyword evidence="8 16" id="KW-0227">DNA damage</keyword>
<dbReference type="Gene3D" id="3.40.50.10190">
    <property type="entry name" value="BRCT domain"/>
    <property type="match status" value="2"/>
</dbReference>
<dbReference type="AlphaFoldDB" id="A0AAV9QCX9"/>
<evidence type="ECO:0000256" key="10">
    <source>
        <dbReference type="ARBA" id="ARBA00022842"/>
    </source>
</evidence>
<dbReference type="PROSITE" id="PS00333">
    <property type="entry name" value="DNA_LIGASE_A2"/>
    <property type="match status" value="1"/>
</dbReference>
<evidence type="ECO:0000256" key="6">
    <source>
        <dbReference type="ARBA" id="ARBA00022737"/>
    </source>
</evidence>
<dbReference type="GO" id="GO:0003910">
    <property type="term" value="F:DNA ligase (ATP) activity"/>
    <property type="evidence" value="ECO:0007669"/>
    <property type="project" value="UniProtKB-EC"/>
</dbReference>
<evidence type="ECO:0000256" key="15">
    <source>
        <dbReference type="ARBA" id="ARBA00043870"/>
    </source>
</evidence>
<dbReference type="Pfam" id="PF11411">
    <property type="entry name" value="DNA_ligase_IV"/>
    <property type="match status" value="1"/>
</dbReference>
<dbReference type="GO" id="GO:0032807">
    <property type="term" value="C:DNA ligase IV complex"/>
    <property type="evidence" value="ECO:0007669"/>
    <property type="project" value="TreeGrafter"/>
</dbReference>
<keyword evidence="7 16" id="KW-0547">Nucleotide-binding</keyword>
<gene>
    <name evidence="22" type="primary">LIG4</name>
    <name evidence="22" type="ORF">LTR25_003842</name>
</gene>
<evidence type="ECO:0000313" key="22">
    <source>
        <dbReference type="EMBL" id="KAK5540137.1"/>
    </source>
</evidence>
<sequence length="1036" mass="118136">MATIHDEEMDVDSGNKGQTDQADIEPQLDEEYPNRPHNKHRALPFHTLIRDLFEPLIENRNKKAGPAAVNRRKVGPNAGLSTSPSERRRALIERYISRWRRDVGPDFFPAFRLIIPDKDRERGVYGLKEKILGKLLVKILKIDKNSDDGFNLMNWKIPGGTNAPRSSGDFALRCYEVISKRQMRTEYGDMDVDEVNQLLDKLSAAPREETQLPILTEFYKRMNADELTWLIRIILRSMKVGATEKTFFHIWHPDAENLFNISSNLRRVCWELWDPEKRLDSEETGVSLMQCFQPQLAQYTQDSLKRIVQKVQSSPEEQEFWIEEKLDGERMQLHMVVDSNLVGGKRFQFWSRKGKDYTYLYGNGLYDEKGALTQFLKNCFHEGVNNIILDGEMITWDPKEGAPVAFGTLKSAAIAEQRNPFAGGQRPLFRVFDVLLLNDKLLTRYTLAERRKALEASINPEPGRLEIHPYKIATGVEEVETALREVIAEASEGLVLKNPRGAYKLDDRNGDWQKVKPEYMTGYGESLDCLIIGGFYGSGRRGGNLSSFLCGLRLSGSVQSQSQHHSQSQSQTQSQTQSQSQASEPFQKFTSFFKVGGGMTANDYATIRHETDGKWHKWDARRPPTKYIDLGGGPQGQREKPDMWIKPEDSLVVQAKAAQVVPSEDYGCGMTLRFPRFQKIRRDKNWQSALSLDEFQDLRKTIEDSLKRKALEIDEQKKQKRRATTRKKVITVAGYNAKDVNNVSLPAGPQGNVFEGLTFYIMTEAVLPSQKKSKLELEALVKANGGKIVQTHNVVKDTICVAARRTVKVASLEKTGEKELIKPTWIFDCIDQARHDFAVGYPEMVVPVEPERHLFFAPEGMKDRWIENLDDYGDSFARDTSVDELREIMENMRDIVSDDVEAESRVPELFPEYLDMKGFIFLGLVMLFDNPAEPEQTGLSASPTESSIDSTDTTTRNFALFGGARVLPYSGLDSLPDNEKFKITHIIAHSDSDLQSLRRNVSRWTSRRIPRILSPEWIQMCWKEGTKVDEEAYVAR</sequence>
<dbReference type="Pfam" id="PF04675">
    <property type="entry name" value="DNA_ligase_A_N"/>
    <property type="match status" value="1"/>
</dbReference>
<dbReference type="GO" id="GO:0046872">
    <property type="term" value="F:metal ion binding"/>
    <property type="evidence" value="ECO:0007669"/>
    <property type="project" value="UniProtKB-KW"/>
</dbReference>
<dbReference type="InterPro" id="IPR021536">
    <property type="entry name" value="DNA_ligase_IV_dom"/>
</dbReference>
<feature type="coiled-coil region" evidence="18">
    <location>
        <begin position="699"/>
        <end position="726"/>
    </location>
</feature>
<dbReference type="InterPro" id="IPR012309">
    <property type="entry name" value="DNA_ligase_ATP-dep_C"/>
</dbReference>
<dbReference type="SUPFAM" id="SSF52113">
    <property type="entry name" value="BRCT domain"/>
    <property type="match status" value="2"/>
</dbReference>
<dbReference type="GO" id="GO:0006297">
    <property type="term" value="P:nucleotide-excision repair, DNA gap filling"/>
    <property type="evidence" value="ECO:0007669"/>
    <property type="project" value="TreeGrafter"/>
</dbReference>
<evidence type="ECO:0000256" key="7">
    <source>
        <dbReference type="ARBA" id="ARBA00022741"/>
    </source>
</evidence>
<dbReference type="PROSITE" id="PS00697">
    <property type="entry name" value="DNA_LIGASE_A1"/>
    <property type="match status" value="1"/>
</dbReference>
<keyword evidence="13" id="KW-0539">Nucleus</keyword>
<comment type="subcellular location">
    <subcellularLocation>
        <location evidence="2">Nucleus</location>
    </subcellularLocation>
</comment>
<dbReference type="InterPro" id="IPR000977">
    <property type="entry name" value="DNA_ligase_ATP-dep"/>
</dbReference>
<reference evidence="22 23" key="1">
    <citation type="submission" date="2023-06" db="EMBL/GenBank/DDBJ databases">
        <title>Black Yeasts Isolated from many extreme environments.</title>
        <authorList>
            <person name="Coleine C."/>
            <person name="Stajich J.E."/>
            <person name="Selbmann L."/>
        </authorList>
    </citation>
    <scope>NUCLEOTIDE SEQUENCE [LARGE SCALE GENOMIC DNA]</scope>
    <source>
        <strain evidence="22 23">CCFEE 5887</strain>
    </source>
</reference>
<dbReference type="InterPro" id="IPR029710">
    <property type="entry name" value="LIG4"/>
</dbReference>
<feature type="region of interest" description="Disordered" evidence="19">
    <location>
        <begin position="64"/>
        <end position="85"/>
    </location>
</feature>
<feature type="region of interest" description="Disordered" evidence="19">
    <location>
        <begin position="560"/>
        <end position="583"/>
    </location>
</feature>
<dbReference type="GO" id="GO:0003677">
    <property type="term" value="F:DNA binding"/>
    <property type="evidence" value="ECO:0007669"/>
    <property type="project" value="InterPro"/>
</dbReference>
<dbReference type="InterPro" id="IPR016059">
    <property type="entry name" value="DNA_ligase_ATP-dep_CS"/>
</dbReference>
<feature type="domain" description="BRCT" evidence="21">
    <location>
        <begin position="963"/>
        <end position="1035"/>
    </location>
</feature>
<comment type="function">
    <text evidence="15">DNA ligase involved in DNA non-homologous end joining (NHEJ); required for double-strand break (DSB) repair.</text>
</comment>
<dbReference type="Gene3D" id="2.40.50.140">
    <property type="entry name" value="Nucleic acid-binding proteins"/>
    <property type="match status" value="1"/>
</dbReference>
<evidence type="ECO:0000313" key="23">
    <source>
        <dbReference type="Proteomes" id="UP001345827"/>
    </source>
</evidence>
<evidence type="ECO:0000256" key="18">
    <source>
        <dbReference type="SAM" id="Coils"/>
    </source>
</evidence>
<keyword evidence="10" id="KW-0460">Magnesium</keyword>
<evidence type="ECO:0000256" key="12">
    <source>
        <dbReference type="ARBA" id="ARBA00023204"/>
    </source>
</evidence>
<dbReference type="InterPro" id="IPR044125">
    <property type="entry name" value="Adenylation_DNA_ligase_IV"/>
</dbReference>
<comment type="similarity">
    <text evidence="3 17">Belongs to the ATP-dependent DNA ligase family.</text>
</comment>
<dbReference type="GO" id="GO:0006310">
    <property type="term" value="P:DNA recombination"/>
    <property type="evidence" value="ECO:0007669"/>
    <property type="project" value="UniProtKB-KW"/>
</dbReference>
<keyword evidence="12 16" id="KW-0234">DNA repair</keyword>
<dbReference type="InterPro" id="IPR012340">
    <property type="entry name" value="NA-bd_OB-fold"/>
</dbReference>
<evidence type="ECO:0000256" key="13">
    <source>
        <dbReference type="ARBA" id="ARBA00023242"/>
    </source>
</evidence>
<dbReference type="Pfam" id="PF16589">
    <property type="entry name" value="BRCT_2"/>
    <property type="match status" value="1"/>
</dbReference>
<dbReference type="CDD" id="cd17722">
    <property type="entry name" value="BRCT_DNA_ligase_IV_rpt1"/>
    <property type="match status" value="1"/>
</dbReference>
<dbReference type="EMBL" id="JAXLQG010000005">
    <property type="protein sequence ID" value="KAK5540137.1"/>
    <property type="molecule type" value="Genomic_DNA"/>
</dbReference>
<evidence type="ECO:0000256" key="4">
    <source>
        <dbReference type="ARBA" id="ARBA00022598"/>
    </source>
</evidence>
<dbReference type="Proteomes" id="UP001345827">
    <property type="component" value="Unassembled WGS sequence"/>
</dbReference>
<feature type="domain" description="BRCT" evidence="21">
    <location>
        <begin position="749"/>
        <end position="834"/>
    </location>
</feature>
<comment type="cofactor">
    <cofactor evidence="1">
        <name>Mg(2+)</name>
        <dbReference type="ChEBI" id="CHEBI:18420"/>
    </cofactor>
</comment>
<feature type="compositionally biased region" description="Low complexity" evidence="19">
    <location>
        <begin position="560"/>
        <end position="581"/>
    </location>
</feature>
<keyword evidence="23" id="KW-1185">Reference proteome</keyword>
<dbReference type="CDD" id="cd07968">
    <property type="entry name" value="OBF_DNA_ligase_IV"/>
    <property type="match status" value="1"/>
</dbReference>
<evidence type="ECO:0000256" key="3">
    <source>
        <dbReference type="ARBA" id="ARBA00007572"/>
    </source>
</evidence>
<keyword evidence="11 16" id="KW-0233">DNA recombination</keyword>
<evidence type="ECO:0000256" key="2">
    <source>
        <dbReference type="ARBA" id="ARBA00004123"/>
    </source>
</evidence>
<evidence type="ECO:0000256" key="9">
    <source>
        <dbReference type="ARBA" id="ARBA00022840"/>
    </source>
</evidence>